<keyword evidence="1" id="KW-0812">Transmembrane</keyword>
<gene>
    <name evidence="2" type="ordered locus">Acin_1859</name>
</gene>
<proteinExistence type="predicted"/>
<dbReference type="InParanoid" id="G4Q402"/>
<feature type="transmembrane region" description="Helical" evidence="1">
    <location>
        <begin position="45"/>
        <end position="62"/>
    </location>
</feature>
<keyword evidence="1" id="KW-1133">Transmembrane helix</keyword>
<dbReference type="KEGG" id="ain:Acin_1859"/>
<evidence type="ECO:0000313" key="3">
    <source>
        <dbReference type="Proteomes" id="UP000007093"/>
    </source>
</evidence>
<feature type="transmembrane region" description="Helical" evidence="1">
    <location>
        <begin position="68"/>
        <end position="85"/>
    </location>
</feature>
<sequence>MIRLFSTFLATFGFLGYYLRGGKSNFIGGVIFTLIAAARDMKAGYYFPVIFISCMAYFLLGAKLFSYYASWIGGIAWLYFGYLNLRRWP</sequence>
<evidence type="ECO:0000313" key="2">
    <source>
        <dbReference type="EMBL" id="AEQ23068.1"/>
    </source>
</evidence>
<dbReference type="EMBL" id="CP003058">
    <property type="protein sequence ID" value="AEQ23068.1"/>
    <property type="molecule type" value="Genomic_DNA"/>
</dbReference>
<dbReference type="AlphaFoldDB" id="G4Q402"/>
<name>G4Q402_ACIIR</name>
<evidence type="ECO:0000256" key="1">
    <source>
        <dbReference type="SAM" id="Phobius"/>
    </source>
</evidence>
<protein>
    <submittedName>
        <fullName evidence="2">Uncharacterized protein</fullName>
    </submittedName>
</protein>
<accession>G4Q402</accession>
<keyword evidence="1" id="KW-0472">Membrane</keyword>
<dbReference type="HOGENOM" id="CLU_2447943_0_0_9"/>
<dbReference type="Proteomes" id="UP000007093">
    <property type="component" value="Chromosome"/>
</dbReference>
<dbReference type="STRING" id="568816.Acin_1859"/>
<organism evidence="2 3">
    <name type="scientific">Acidaminococcus intestini (strain RyC-MR95)</name>
    <dbReference type="NCBI Taxonomy" id="568816"/>
    <lineage>
        <taxon>Bacteria</taxon>
        <taxon>Bacillati</taxon>
        <taxon>Bacillota</taxon>
        <taxon>Negativicutes</taxon>
        <taxon>Acidaminococcales</taxon>
        <taxon>Acidaminococcaceae</taxon>
        <taxon>Acidaminococcus</taxon>
    </lineage>
</organism>
<keyword evidence="3" id="KW-1185">Reference proteome</keyword>
<reference evidence="2 3" key="1">
    <citation type="journal article" date="2011" name="J. Bacteriol.">
        <title>Complete genome sequence of Acidaminococcus intestini RYC-MR95, a Gram-negative bacterium from the phylum Firmicutes.</title>
        <authorList>
            <person name="D'Auria G."/>
            <person name="Galan J.C."/>
            <person name="Rodriguez-Alcayna M."/>
            <person name="Moya A."/>
            <person name="Baquero F."/>
            <person name="Latorre A."/>
        </authorList>
    </citation>
    <scope>NUCLEOTIDE SEQUENCE [LARGE SCALE GENOMIC DNA]</scope>
    <source>
        <strain evidence="2 3">RyC-MR95</strain>
    </source>
</reference>